<keyword evidence="2" id="KW-1185">Reference proteome</keyword>
<evidence type="ECO:0000313" key="2">
    <source>
        <dbReference type="Proteomes" id="UP001500456"/>
    </source>
</evidence>
<reference evidence="2" key="1">
    <citation type="journal article" date="2019" name="Int. J. Syst. Evol. Microbiol.">
        <title>The Global Catalogue of Microorganisms (GCM) 10K type strain sequencing project: providing services to taxonomists for standard genome sequencing and annotation.</title>
        <authorList>
            <consortium name="The Broad Institute Genomics Platform"/>
            <consortium name="The Broad Institute Genome Sequencing Center for Infectious Disease"/>
            <person name="Wu L."/>
            <person name="Ma J."/>
        </authorList>
    </citation>
    <scope>NUCLEOTIDE SEQUENCE [LARGE SCALE GENOMIC DNA]</scope>
    <source>
        <strain evidence="2">JCM 16924</strain>
    </source>
</reference>
<comment type="caution">
    <text evidence="1">The sequence shown here is derived from an EMBL/GenBank/DDBJ whole genome shotgun (WGS) entry which is preliminary data.</text>
</comment>
<name>A0ABP7TUQ4_9ACTN</name>
<evidence type="ECO:0000313" key="1">
    <source>
        <dbReference type="EMBL" id="GAA4031324.1"/>
    </source>
</evidence>
<dbReference type="EMBL" id="BAAAZX010000053">
    <property type="protein sequence ID" value="GAA4031324.1"/>
    <property type="molecule type" value="Genomic_DNA"/>
</dbReference>
<organism evidence="1 2">
    <name type="scientific">Streptomyces plumbiresistens</name>
    <dbReference type="NCBI Taxonomy" id="511811"/>
    <lineage>
        <taxon>Bacteria</taxon>
        <taxon>Bacillati</taxon>
        <taxon>Actinomycetota</taxon>
        <taxon>Actinomycetes</taxon>
        <taxon>Kitasatosporales</taxon>
        <taxon>Streptomycetaceae</taxon>
        <taxon>Streptomyces</taxon>
    </lineage>
</organism>
<gene>
    <name evidence="1" type="ORF">GCM10022232_91600</name>
</gene>
<evidence type="ECO:0008006" key="3">
    <source>
        <dbReference type="Google" id="ProtNLM"/>
    </source>
</evidence>
<protein>
    <recommendedName>
        <fullName evidence="3">Secreted protein</fullName>
    </recommendedName>
</protein>
<accession>A0ABP7TUQ4</accession>
<proteinExistence type="predicted"/>
<sequence length="86" mass="10043">MHQAVVVRREVKAAIQLVAWLRARSTSLATCTQHDIDDWLATDIWVRYLARTFLVWSVRNRHAHRVLIQIPPKRSLLLVCVRAGCW</sequence>
<dbReference type="Proteomes" id="UP001500456">
    <property type="component" value="Unassembled WGS sequence"/>
</dbReference>